<dbReference type="GO" id="GO:0005737">
    <property type="term" value="C:cytoplasm"/>
    <property type="evidence" value="ECO:0007669"/>
    <property type="project" value="InterPro"/>
</dbReference>
<evidence type="ECO:0000256" key="7">
    <source>
        <dbReference type="ARBA" id="ARBA00032755"/>
    </source>
</evidence>
<evidence type="ECO:0000313" key="9">
    <source>
        <dbReference type="EMBL" id="KAL0100046.1"/>
    </source>
</evidence>
<sequence length="344" mass="38581">MEGSRMKEEPLFQMSGTNQDWLKFLEVNIDEPAIQKSIRQYTYSASTLKGENKITLLLKAIGFIDLTSLNHNDTSPVIENLCKNAVNPIHNLPFQWDKPLNTAAICVYPVKVKEVLANLKKMKKTEIIKVASVAGGFPSGQFPLETRLEEVRLAISYGAQEIDVVIDRTLVLNHDWIKLYEELAAIRAVCNENAEKTICLKVILSTGELSDLREVYQASMVALFAGANFIKTSTGKEKVNATLEVGIVMCKALKEFERLTLKKMGFKPAGGIKTAQDALQWLVLIQEEMGDSYLTNERFRIGASSLLQDIVAEIIKTYNEIHQVQGAKEEDNLKDDKQNEGTRR</sequence>
<dbReference type="PANTHER" id="PTHR10889:SF3">
    <property type="entry name" value="DEOXYRIBOSE-PHOSPHATE ALDOLASE"/>
    <property type="match status" value="1"/>
</dbReference>
<accession>A0AAW2ECL9</accession>
<protein>
    <recommendedName>
        <fullName evidence="3">deoxyribose-phosphate aldolase</fullName>
        <ecNumber evidence="3">4.1.2.4</ecNumber>
    </recommendedName>
    <alternativeName>
        <fullName evidence="7">2-deoxy-D-ribose 5-phosphate aldolase</fullName>
    </alternativeName>
    <alternativeName>
        <fullName evidence="6">Phosphodeoxyriboaldolase</fullName>
    </alternativeName>
</protein>
<comment type="catalytic activity">
    <reaction evidence="8">
        <text>2-deoxy-D-ribose 5-phosphate = D-glyceraldehyde 3-phosphate + acetaldehyde</text>
        <dbReference type="Rhea" id="RHEA:12821"/>
        <dbReference type="ChEBI" id="CHEBI:15343"/>
        <dbReference type="ChEBI" id="CHEBI:59776"/>
        <dbReference type="ChEBI" id="CHEBI:62877"/>
        <dbReference type="EC" id="4.1.2.4"/>
    </reaction>
</comment>
<dbReference type="AlphaFoldDB" id="A0AAW2ECL9"/>
<dbReference type="GO" id="GO:0016052">
    <property type="term" value="P:carbohydrate catabolic process"/>
    <property type="evidence" value="ECO:0007669"/>
    <property type="project" value="TreeGrafter"/>
</dbReference>
<dbReference type="Proteomes" id="UP001430953">
    <property type="component" value="Unassembled WGS sequence"/>
</dbReference>
<dbReference type="SUPFAM" id="SSF51569">
    <property type="entry name" value="Aldolase"/>
    <property type="match status" value="1"/>
</dbReference>
<organism evidence="9 10">
    <name type="scientific">Cardiocondyla obscurior</name>
    <dbReference type="NCBI Taxonomy" id="286306"/>
    <lineage>
        <taxon>Eukaryota</taxon>
        <taxon>Metazoa</taxon>
        <taxon>Ecdysozoa</taxon>
        <taxon>Arthropoda</taxon>
        <taxon>Hexapoda</taxon>
        <taxon>Insecta</taxon>
        <taxon>Pterygota</taxon>
        <taxon>Neoptera</taxon>
        <taxon>Endopterygota</taxon>
        <taxon>Hymenoptera</taxon>
        <taxon>Apocrita</taxon>
        <taxon>Aculeata</taxon>
        <taxon>Formicoidea</taxon>
        <taxon>Formicidae</taxon>
        <taxon>Myrmicinae</taxon>
        <taxon>Cardiocondyla</taxon>
    </lineage>
</organism>
<dbReference type="GO" id="GO:0004139">
    <property type="term" value="F:deoxyribose-phosphate aldolase activity"/>
    <property type="evidence" value="ECO:0007669"/>
    <property type="project" value="UniProtKB-EC"/>
</dbReference>
<comment type="pathway">
    <text evidence="1">Carbohydrate degradation; 2-deoxy-D-ribose 1-phosphate degradation; D-glyceraldehyde 3-phosphate and acetaldehyde from 2-deoxy-alpha-D-ribose 1-phosphate: step 2/2.</text>
</comment>
<proteinExistence type="inferred from homology"/>
<evidence type="ECO:0000256" key="1">
    <source>
        <dbReference type="ARBA" id="ARBA00004816"/>
    </source>
</evidence>
<keyword evidence="10" id="KW-1185">Reference proteome</keyword>
<evidence type="ECO:0000256" key="5">
    <source>
        <dbReference type="ARBA" id="ARBA00023270"/>
    </source>
</evidence>
<evidence type="ECO:0000256" key="8">
    <source>
        <dbReference type="ARBA" id="ARBA00048791"/>
    </source>
</evidence>
<evidence type="ECO:0000313" key="10">
    <source>
        <dbReference type="Proteomes" id="UP001430953"/>
    </source>
</evidence>
<evidence type="ECO:0000256" key="2">
    <source>
        <dbReference type="ARBA" id="ARBA00009473"/>
    </source>
</evidence>
<dbReference type="NCBIfam" id="TIGR00126">
    <property type="entry name" value="deoC"/>
    <property type="match status" value="1"/>
</dbReference>
<name>A0AAW2ECL9_9HYME</name>
<comment type="similarity">
    <text evidence="2">Belongs to the DeoC/FbaB aldolase family. DeoC type 2 subfamily.</text>
</comment>
<evidence type="ECO:0000256" key="6">
    <source>
        <dbReference type="ARBA" id="ARBA00031814"/>
    </source>
</evidence>
<gene>
    <name evidence="9" type="ORF">PUN28_019489</name>
</gene>
<evidence type="ECO:0000256" key="4">
    <source>
        <dbReference type="ARBA" id="ARBA00023239"/>
    </source>
</evidence>
<dbReference type="InterPro" id="IPR002915">
    <property type="entry name" value="DeoC/FbaB/LacD_aldolase"/>
</dbReference>
<evidence type="ECO:0000256" key="3">
    <source>
        <dbReference type="ARBA" id="ARBA00012515"/>
    </source>
</evidence>
<dbReference type="InterPro" id="IPR011343">
    <property type="entry name" value="DeoC"/>
</dbReference>
<dbReference type="GO" id="GO:0009264">
    <property type="term" value="P:deoxyribonucleotide catabolic process"/>
    <property type="evidence" value="ECO:0007669"/>
    <property type="project" value="InterPro"/>
</dbReference>
<keyword evidence="5" id="KW-0704">Schiff base</keyword>
<keyword evidence="4" id="KW-0456">Lyase</keyword>
<reference evidence="9 10" key="1">
    <citation type="submission" date="2023-03" db="EMBL/GenBank/DDBJ databases">
        <title>High recombination rates correlate with genetic variation in Cardiocondyla obscurior ants.</title>
        <authorList>
            <person name="Errbii M."/>
        </authorList>
    </citation>
    <scope>NUCLEOTIDE SEQUENCE [LARGE SCALE GENOMIC DNA]</scope>
    <source>
        <strain evidence="9">Alpha-2009</strain>
        <tissue evidence="9">Whole body</tissue>
    </source>
</reference>
<comment type="caution">
    <text evidence="9">The sequence shown here is derived from an EMBL/GenBank/DDBJ whole genome shotgun (WGS) entry which is preliminary data.</text>
</comment>
<dbReference type="CDD" id="cd00959">
    <property type="entry name" value="DeoC"/>
    <property type="match status" value="1"/>
</dbReference>
<dbReference type="PANTHER" id="PTHR10889">
    <property type="entry name" value="DEOXYRIBOSE-PHOSPHATE ALDOLASE"/>
    <property type="match status" value="1"/>
</dbReference>
<dbReference type="Gene3D" id="3.20.20.70">
    <property type="entry name" value="Aldolase class I"/>
    <property type="match status" value="1"/>
</dbReference>
<dbReference type="SMART" id="SM01133">
    <property type="entry name" value="DeoC"/>
    <property type="match status" value="1"/>
</dbReference>
<dbReference type="Pfam" id="PF01791">
    <property type="entry name" value="DeoC"/>
    <property type="match status" value="1"/>
</dbReference>
<dbReference type="EC" id="4.1.2.4" evidence="3"/>
<dbReference type="InterPro" id="IPR013785">
    <property type="entry name" value="Aldolase_TIM"/>
</dbReference>
<dbReference type="EMBL" id="JADYXP020000026">
    <property type="protein sequence ID" value="KAL0100046.1"/>
    <property type="molecule type" value="Genomic_DNA"/>
</dbReference>